<sequence>MANTGKDLGADLYALEQAAKSDLPTVADDYDSAIGKCNGAQQALDGIAAVPDQFVPDNGAVLDKYGATHEAILAVLRETRSALDETALALAEAVRLYAADDGAAASEFRRLLDDRGEPKPE</sequence>
<name>A0A4R2QMP5_9PSEU</name>
<comment type="caution">
    <text evidence="1">The sequence shown here is derived from an EMBL/GenBank/DDBJ whole genome shotgun (WGS) entry which is preliminary data.</text>
</comment>
<evidence type="ECO:0000313" key="2">
    <source>
        <dbReference type="Proteomes" id="UP000294911"/>
    </source>
</evidence>
<dbReference type="RefSeq" id="WP_132878081.1">
    <property type="nucleotide sequence ID" value="NZ_SLXQ01000007.1"/>
</dbReference>
<dbReference type="AlphaFoldDB" id="A0A4R2QMP5"/>
<proteinExistence type="predicted"/>
<organism evidence="1 2">
    <name type="scientific">Tamaricihabitans halophyticus</name>
    <dbReference type="NCBI Taxonomy" id="1262583"/>
    <lineage>
        <taxon>Bacteria</taxon>
        <taxon>Bacillati</taxon>
        <taxon>Actinomycetota</taxon>
        <taxon>Actinomycetes</taxon>
        <taxon>Pseudonocardiales</taxon>
        <taxon>Pseudonocardiaceae</taxon>
        <taxon>Tamaricihabitans</taxon>
    </lineage>
</organism>
<reference evidence="1 2" key="1">
    <citation type="submission" date="2019-03" db="EMBL/GenBank/DDBJ databases">
        <title>Genomic Encyclopedia of Type Strains, Phase IV (KMG-IV): sequencing the most valuable type-strain genomes for metagenomic binning, comparative biology and taxonomic classification.</title>
        <authorList>
            <person name="Goeker M."/>
        </authorList>
    </citation>
    <scope>NUCLEOTIDE SEQUENCE [LARGE SCALE GENOMIC DNA]</scope>
    <source>
        <strain evidence="1 2">DSM 45765</strain>
    </source>
</reference>
<evidence type="ECO:0008006" key="3">
    <source>
        <dbReference type="Google" id="ProtNLM"/>
    </source>
</evidence>
<evidence type="ECO:0000313" key="1">
    <source>
        <dbReference type="EMBL" id="TCP50843.1"/>
    </source>
</evidence>
<keyword evidence="2" id="KW-1185">Reference proteome</keyword>
<gene>
    <name evidence="1" type="ORF">EV191_107107</name>
</gene>
<dbReference type="Proteomes" id="UP000294911">
    <property type="component" value="Unassembled WGS sequence"/>
</dbReference>
<dbReference type="OrthoDB" id="5188793at2"/>
<accession>A0A4R2QMP5</accession>
<dbReference type="EMBL" id="SLXQ01000007">
    <property type="protein sequence ID" value="TCP50843.1"/>
    <property type="molecule type" value="Genomic_DNA"/>
</dbReference>
<protein>
    <recommendedName>
        <fullName evidence="3">Excreted virulence factor EspC (Type VII ESX diderm)</fullName>
    </recommendedName>
</protein>